<gene>
    <name evidence="2" type="ORF">SAMN05660991_03063</name>
</gene>
<reference evidence="3" key="1">
    <citation type="submission" date="2016-10" db="EMBL/GenBank/DDBJ databases">
        <authorList>
            <person name="Varghese N."/>
            <person name="Submissions S."/>
        </authorList>
    </citation>
    <scope>NUCLEOTIDE SEQUENCE [LARGE SCALE GENOMIC DNA]</scope>
    <source>
        <strain evidence="3">DSM 45413</strain>
    </source>
</reference>
<dbReference type="AlphaFoldDB" id="A0A1H8USK6"/>
<keyword evidence="3" id="KW-1185">Reference proteome</keyword>
<feature type="transmembrane region" description="Helical" evidence="1">
    <location>
        <begin position="6"/>
        <end position="27"/>
    </location>
</feature>
<name>A0A1H8USK6_9ACTN</name>
<accession>A0A1H8USK6</accession>
<evidence type="ECO:0000313" key="3">
    <source>
        <dbReference type="Proteomes" id="UP000198960"/>
    </source>
</evidence>
<dbReference type="RefSeq" id="WP_091945081.1">
    <property type="nucleotide sequence ID" value="NZ_FOEE01000009.1"/>
</dbReference>
<sequence>MLVDIVLAAVTAALALPALVLGTAGVLRRRGRFSGDPGADRASRIVVVVLRGVALLLLLGAAALTLVSTIGAAIQDVELHGFVYVFFVLTALLALLVLTTFGRRAPRRASPRATPARR</sequence>
<organism evidence="2 3">
    <name type="scientific">Trujillonella endophytica</name>
    <dbReference type="NCBI Taxonomy" id="673521"/>
    <lineage>
        <taxon>Bacteria</taxon>
        <taxon>Bacillati</taxon>
        <taxon>Actinomycetota</taxon>
        <taxon>Actinomycetes</taxon>
        <taxon>Geodermatophilales</taxon>
        <taxon>Geodermatophilaceae</taxon>
        <taxon>Trujillonella</taxon>
    </lineage>
</organism>
<dbReference type="EMBL" id="FOEE01000009">
    <property type="protein sequence ID" value="SEP06151.1"/>
    <property type="molecule type" value="Genomic_DNA"/>
</dbReference>
<keyword evidence="1" id="KW-0812">Transmembrane</keyword>
<proteinExistence type="predicted"/>
<feature type="transmembrane region" description="Helical" evidence="1">
    <location>
        <begin position="48"/>
        <end position="75"/>
    </location>
</feature>
<keyword evidence="1" id="KW-1133">Transmembrane helix</keyword>
<protein>
    <submittedName>
        <fullName evidence="2">Uncharacterized protein</fullName>
    </submittedName>
</protein>
<evidence type="ECO:0000256" key="1">
    <source>
        <dbReference type="SAM" id="Phobius"/>
    </source>
</evidence>
<dbReference type="Proteomes" id="UP000198960">
    <property type="component" value="Unassembled WGS sequence"/>
</dbReference>
<keyword evidence="1" id="KW-0472">Membrane</keyword>
<evidence type="ECO:0000313" key="2">
    <source>
        <dbReference type="EMBL" id="SEP06151.1"/>
    </source>
</evidence>
<feature type="transmembrane region" description="Helical" evidence="1">
    <location>
        <begin position="81"/>
        <end position="102"/>
    </location>
</feature>